<keyword evidence="1" id="KW-1133">Transmembrane helix</keyword>
<keyword evidence="1" id="KW-0472">Membrane</keyword>
<feature type="transmembrane region" description="Helical" evidence="1">
    <location>
        <begin position="15"/>
        <end position="37"/>
    </location>
</feature>
<organism evidence="2 3">
    <name type="scientific">Pseudonocardia endophytica</name>
    <dbReference type="NCBI Taxonomy" id="401976"/>
    <lineage>
        <taxon>Bacteria</taxon>
        <taxon>Bacillati</taxon>
        <taxon>Actinomycetota</taxon>
        <taxon>Actinomycetes</taxon>
        <taxon>Pseudonocardiales</taxon>
        <taxon>Pseudonocardiaceae</taxon>
        <taxon>Pseudonocardia</taxon>
    </lineage>
</organism>
<evidence type="ECO:0000256" key="1">
    <source>
        <dbReference type="SAM" id="Phobius"/>
    </source>
</evidence>
<dbReference type="Proteomes" id="UP000295560">
    <property type="component" value="Unassembled WGS sequence"/>
</dbReference>
<proteinExistence type="predicted"/>
<dbReference type="RefSeq" id="WP_279389593.1">
    <property type="nucleotide sequence ID" value="NZ_SMFZ01000001.1"/>
</dbReference>
<comment type="caution">
    <text evidence="2">The sequence shown here is derived from an EMBL/GenBank/DDBJ whole genome shotgun (WGS) entry which is preliminary data.</text>
</comment>
<accession>A0A4R1I5G0</accession>
<keyword evidence="1" id="KW-0812">Transmembrane</keyword>
<protein>
    <submittedName>
        <fullName evidence="2">Uncharacterized protein</fullName>
    </submittedName>
</protein>
<name>A0A4R1I5G0_PSEEN</name>
<evidence type="ECO:0000313" key="2">
    <source>
        <dbReference type="EMBL" id="TCK25292.1"/>
    </source>
</evidence>
<dbReference type="EMBL" id="SMFZ01000001">
    <property type="protein sequence ID" value="TCK25292.1"/>
    <property type="molecule type" value="Genomic_DNA"/>
</dbReference>
<dbReference type="AlphaFoldDB" id="A0A4R1I5G0"/>
<reference evidence="2 3" key="1">
    <citation type="submission" date="2019-03" db="EMBL/GenBank/DDBJ databases">
        <title>Sequencing the genomes of 1000 actinobacteria strains.</title>
        <authorList>
            <person name="Klenk H.-P."/>
        </authorList>
    </citation>
    <scope>NUCLEOTIDE SEQUENCE [LARGE SCALE GENOMIC DNA]</scope>
    <source>
        <strain evidence="2 3">DSM 44969</strain>
    </source>
</reference>
<keyword evidence="3" id="KW-1185">Reference proteome</keyword>
<evidence type="ECO:0000313" key="3">
    <source>
        <dbReference type="Proteomes" id="UP000295560"/>
    </source>
</evidence>
<gene>
    <name evidence="2" type="ORF">EV378_1096</name>
</gene>
<sequence length="42" mass="4724">MSVLAQAMTDIGSPLAWQIVSVLALLGALVVLLRWWFANRRR</sequence>